<reference evidence="2 3" key="1">
    <citation type="submission" date="2019-06" db="EMBL/GenBank/DDBJ databases">
        <title>Whole genome shotgun sequence of Nitrobacter winogradskyi NBRC 14297.</title>
        <authorList>
            <person name="Hosoyama A."/>
            <person name="Uohara A."/>
            <person name="Ohji S."/>
            <person name="Ichikawa N."/>
        </authorList>
    </citation>
    <scope>NUCLEOTIDE SEQUENCE [LARGE SCALE GENOMIC DNA]</scope>
    <source>
        <strain evidence="2 3">NBRC 14297</strain>
    </source>
</reference>
<evidence type="ECO:0000313" key="2">
    <source>
        <dbReference type="EMBL" id="GEC14494.1"/>
    </source>
</evidence>
<dbReference type="EMBL" id="BJNF01000007">
    <property type="protein sequence ID" value="GEC14494.1"/>
    <property type="molecule type" value="Genomic_DNA"/>
</dbReference>
<evidence type="ECO:0000256" key="1">
    <source>
        <dbReference type="SAM" id="MobiDB-lite"/>
    </source>
</evidence>
<accession>A0A4Y3W681</accession>
<proteinExistence type="predicted"/>
<dbReference type="AlphaFoldDB" id="A0A4Y3W681"/>
<sequence length="94" mass="10483">MPGLSGVTAPITPDSRTTGTTLVPRRHRLGMSFVSAVFTRLMAFSWVSAISSTIQFNRPINMHTVSIYEGQPPVAFMRQFVRTVPDSERGLQWT</sequence>
<evidence type="ECO:0000313" key="3">
    <source>
        <dbReference type="Proteomes" id="UP000318825"/>
    </source>
</evidence>
<name>A0A4Y3W681_NITWI</name>
<feature type="region of interest" description="Disordered" evidence="1">
    <location>
        <begin position="1"/>
        <end position="21"/>
    </location>
</feature>
<protein>
    <submittedName>
        <fullName evidence="2">Uncharacterized protein</fullName>
    </submittedName>
</protein>
<comment type="caution">
    <text evidence="2">The sequence shown here is derived from an EMBL/GenBank/DDBJ whole genome shotgun (WGS) entry which is preliminary data.</text>
</comment>
<organism evidence="2 3">
    <name type="scientific">Nitrobacter winogradskyi</name>
    <name type="common">Nitrobacter agilis</name>
    <dbReference type="NCBI Taxonomy" id="913"/>
    <lineage>
        <taxon>Bacteria</taxon>
        <taxon>Pseudomonadati</taxon>
        <taxon>Pseudomonadota</taxon>
        <taxon>Alphaproteobacteria</taxon>
        <taxon>Hyphomicrobiales</taxon>
        <taxon>Nitrobacteraceae</taxon>
        <taxon>Nitrobacter</taxon>
    </lineage>
</organism>
<gene>
    <name evidence="2" type="ORF">NWI01_03860</name>
</gene>
<dbReference type="Proteomes" id="UP000318825">
    <property type="component" value="Unassembled WGS sequence"/>
</dbReference>